<reference evidence="2" key="1">
    <citation type="journal article" date="2015" name="Nature">
        <title>Complex archaea that bridge the gap between prokaryotes and eukaryotes.</title>
        <authorList>
            <person name="Spang A."/>
            <person name="Saw J.H."/>
            <person name="Jorgensen S.L."/>
            <person name="Zaremba-Niedzwiedzka K."/>
            <person name="Martijn J."/>
            <person name="Lind A.E."/>
            <person name="van Eijk R."/>
            <person name="Schleper C."/>
            <person name="Guy L."/>
            <person name="Ettema T.J."/>
        </authorList>
    </citation>
    <scope>NUCLEOTIDE SEQUENCE</scope>
</reference>
<evidence type="ECO:0000313" key="2">
    <source>
        <dbReference type="EMBL" id="KKL82471.1"/>
    </source>
</evidence>
<dbReference type="GO" id="GO:0006310">
    <property type="term" value="P:DNA recombination"/>
    <property type="evidence" value="ECO:0007669"/>
    <property type="project" value="UniProtKB-KW"/>
</dbReference>
<evidence type="ECO:0000256" key="1">
    <source>
        <dbReference type="ARBA" id="ARBA00023172"/>
    </source>
</evidence>
<accession>A0A0F9FW25</accession>
<gene>
    <name evidence="2" type="ORF">LCGC14_1984430</name>
</gene>
<name>A0A0F9FW25_9ZZZZ</name>
<proteinExistence type="predicted"/>
<protein>
    <submittedName>
        <fullName evidence="2">Uncharacterized protein</fullName>
    </submittedName>
</protein>
<dbReference type="InterPro" id="IPR013762">
    <property type="entry name" value="Integrase-like_cat_sf"/>
</dbReference>
<comment type="caution">
    <text evidence="2">The sequence shown here is derived from an EMBL/GenBank/DDBJ whole genome shotgun (WGS) entry which is preliminary data.</text>
</comment>
<dbReference type="InterPro" id="IPR011010">
    <property type="entry name" value="DNA_brk_join_enz"/>
</dbReference>
<organism evidence="2">
    <name type="scientific">marine sediment metagenome</name>
    <dbReference type="NCBI Taxonomy" id="412755"/>
    <lineage>
        <taxon>unclassified sequences</taxon>
        <taxon>metagenomes</taxon>
        <taxon>ecological metagenomes</taxon>
    </lineage>
</organism>
<dbReference type="AlphaFoldDB" id="A0A0F9FW25"/>
<sequence length="377" mass="45263">MEIDDQKKYGRYTELLKYESIKNYLSSAIGKKKRTIDNVKTYNEQLKSIHLSTYLMGTYLYFEFCKTKVPQAKLSNGDFYIKNPDHMVEILRSGIHHYESFLKRDLDEYIVWVKSRKNDNGKLVSQSTIIKYFYNVRGYIHSIKSDIKFRNFSKVNRMFEIYEENNIDYEKLIKISKQLIFCIKNPYMNMFIAFLRSTGLSCREICELNLKTLRSLIYYKDKVYQWPNFNGKRIKTNVRYSNFISKNLYDNHLIYHLRRTINLPDESKIFDIYNPDIKKVYIGFQQMFNRGYTTTINYYFPEHVKYENTIKTRGNKHKLFTMHSYRSLFISACNTLNINIIHRSLFVGHKPPGIESYNLKNKEKLLEDFKLIQELQA</sequence>
<keyword evidence="1" id="KW-0233">DNA recombination</keyword>
<dbReference type="GO" id="GO:0015074">
    <property type="term" value="P:DNA integration"/>
    <property type="evidence" value="ECO:0007669"/>
    <property type="project" value="InterPro"/>
</dbReference>
<dbReference type="EMBL" id="LAZR01022267">
    <property type="protein sequence ID" value="KKL82471.1"/>
    <property type="molecule type" value="Genomic_DNA"/>
</dbReference>
<dbReference type="Gene3D" id="1.10.443.10">
    <property type="entry name" value="Intergrase catalytic core"/>
    <property type="match status" value="1"/>
</dbReference>
<dbReference type="SUPFAM" id="SSF56349">
    <property type="entry name" value="DNA breaking-rejoining enzymes"/>
    <property type="match status" value="1"/>
</dbReference>
<dbReference type="GO" id="GO:0003677">
    <property type="term" value="F:DNA binding"/>
    <property type="evidence" value="ECO:0007669"/>
    <property type="project" value="InterPro"/>
</dbReference>